<name>A0A521E1Y5_9ACTN</name>
<gene>
    <name evidence="2" type="ORF">SAMN06273567_104154</name>
</gene>
<dbReference type="CDD" id="cd00090">
    <property type="entry name" value="HTH_ARSR"/>
    <property type="match status" value="1"/>
</dbReference>
<dbReference type="Proteomes" id="UP000317484">
    <property type="component" value="Unassembled WGS sequence"/>
</dbReference>
<dbReference type="GO" id="GO:0010288">
    <property type="term" value="P:response to lead ion"/>
    <property type="evidence" value="ECO:0007669"/>
    <property type="project" value="TreeGrafter"/>
</dbReference>
<dbReference type="GO" id="GO:0003677">
    <property type="term" value="F:DNA binding"/>
    <property type="evidence" value="ECO:0007669"/>
    <property type="project" value="UniProtKB-KW"/>
</dbReference>
<dbReference type="GO" id="GO:0032791">
    <property type="term" value="F:lead ion binding"/>
    <property type="evidence" value="ECO:0007669"/>
    <property type="project" value="TreeGrafter"/>
</dbReference>
<dbReference type="PANTHER" id="PTHR39168:SF1">
    <property type="entry name" value="TRANSCRIPTIONAL REGULATORY PROTEIN"/>
    <property type="match status" value="1"/>
</dbReference>
<dbReference type="InterPro" id="IPR036388">
    <property type="entry name" value="WH-like_DNA-bd_sf"/>
</dbReference>
<dbReference type="InterPro" id="IPR001845">
    <property type="entry name" value="HTH_ArsR_DNA-bd_dom"/>
</dbReference>
<keyword evidence="3" id="KW-1185">Reference proteome</keyword>
<evidence type="ECO:0000259" key="1">
    <source>
        <dbReference type="PROSITE" id="PS50987"/>
    </source>
</evidence>
<dbReference type="InterPro" id="IPR036390">
    <property type="entry name" value="WH_DNA-bd_sf"/>
</dbReference>
<sequence>MFGGDRTVGGLRQDARVPLSPDSIARVAGLVADRTRASMCLALLDGRAWTAAELARHAGVARSTASEHLTSLVAAGVLAERRQGRSRYVQLAGPEVAAALEDLGALAGERARPASLRSVRAEARLAEARTCYDHLAGRLGVTVFDSLVGRGLLATRDGLIVTPAGRRWFAEVCGGEVCGGEEPPGRRPLVRTCLDWTERRSHLGGALGAALLRAALAEGWVARVAALPRALTVSAAGARVLTGAG</sequence>
<dbReference type="AlphaFoldDB" id="A0A521E1Y5"/>
<dbReference type="GO" id="GO:0097063">
    <property type="term" value="F:cadmium ion sensor activity"/>
    <property type="evidence" value="ECO:0007669"/>
    <property type="project" value="TreeGrafter"/>
</dbReference>
<evidence type="ECO:0000313" key="3">
    <source>
        <dbReference type="Proteomes" id="UP000317484"/>
    </source>
</evidence>
<dbReference type="GO" id="GO:0046686">
    <property type="term" value="P:response to cadmium ion"/>
    <property type="evidence" value="ECO:0007669"/>
    <property type="project" value="TreeGrafter"/>
</dbReference>
<keyword evidence="2" id="KW-0238">DNA-binding</keyword>
<dbReference type="InterPro" id="IPR052543">
    <property type="entry name" value="HTH_Metal-responsive_Reg"/>
</dbReference>
<reference evidence="2 3" key="1">
    <citation type="submission" date="2017-05" db="EMBL/GenBank/DDBJ databases">
        <authorList>
            <person name="Varghese N."/>
            <person name="Submissions S."/>
        </authorList>
    </citation>
    <scope>NUCLEOTIDE SEQUENCE [LARGE SCALE GENOMIC DNA]</scope>
    <source>
        <strain evidence="2 3">DSM 46834</strain>
    </source>
</reference>
<protein>
    <submittedName>
        <fullName evidence="2">DNA-binding transcriptional regulator, ArsR family</fullName>
    </submittedName>
</protein>
<dbReference type="SUPFAM" id="SSF46785">
    <property type="entry name" value="Winged helix' DNA-binding domain"/>
    <property type="match status" value="1"/>
</dbReference>
<organism evidence="2 3">
    <name type="scientific">Geodermatophilus aquaeductus</name>
    <dbReference type="NCBI Taxonomy" id="1564161"/>
    <lineage>
        <taxon>Bacteria</taxon>
        <taxon>Bacillati</taxon>
        <taxon>Actinomycetota</taxon>
        <taxon>Actinomycetes</taxon>
        <taxon>Geodermatophilales</taxon>
        <taxon>Geodermatophilaceae</taxon>
        <taxon>Geodermatophilus</taxon>
    </lineage>
</organism>
<feature type="domain" description="HTH arsR-type" evidence="1">
    <location>
        <begin position="16"/>
        <end position="111"/>
    </location>
</feature>
<proteinExistence type="predicted"/>
<dbReference type="Gene3D" id="1.10.10.10">
    <property type="entry name" value="Winged helix-like DNA-binding domain superfamily/Winged helix DNA-binding domain"/>
    <property type="match status" value="1"/>
</dbReference>
<accession>A0A521E1Y5</accession>
<dbReference type="InterPro" id="IPR011991">
    <property type="entry name" value="ArsR-like_HTH"/>
</dbReference>
<dbReference type="SMART" id="SM00418">
    <property type="entry name" value="HTH_ARSR"/>
    <property type="match status" value="1"/>
</dbReference>
<dbReference type="PANTHER" id="PTHR39168">
    <property type="entry name" value="TRANSCRIPTIONAL REGULATOR-RELATED"/>
    <property type="match status" value="1"/>
</dbReference>
<evidence type="ECO:0000313" key="2">
    <source>
        <dbReference type="EMBL" id="SMO77969.1"/>
    </source>
</evidence>
<dbReference type="EMBL" id="FXTJ01000004">
    <property type="protein sequence ID" value="SMO77969.1"/>
    <property type="molecule type" value="Genomic_DNA"/>
</dbReference>
<dbReference type="PROSITE" id="PS50987">
    <property type="entry name" value="HTH_ARSR_2"/>
    <property type="match status" value="1"/>
</dbReference>
<dbReference type="Pfam" id="PF12840">
    <property type="entry name" value="HTH_20"/>
    <property type="match status" value="1"/>
</dbReference>
<dbReference type="GO" id="GO:0003700">
    <property type="term" value="F:DNA-binding transcription factor activity"/>
    <property type="evidence" value="ECO:0007669"/>
    <property type="project" value="InterPro"/>
</dbReference>